<organism evidence="2 3">
    <name type="scientific">Leifsonia kafniensis</name>
    <dbReference type="NCBI Taxonomy" id="475957"/>
    <lineage>
        <taxon>Bacteria</taxon>
        <taxon>Bacillati</taxon>
        <taxon>Actinomycetota</taxon>
        <taxon>Actinomycetes</taxon>
        <taxon>Micrococcales</taxon>
        <taxon>Microbacteriaceae</taxon>
        <taxon>Leifsonia</taxon>
    </lineage>
</organism>
<comment type="caution">
    <text evidence="2">The sequence shown here is derived from an EMBL/GenBank/DDBJ whole genome shotgun (WGS) entry which is preliminary data.</text>
</comment>
<keyword evidence="3" id="KW-1185">Reference proteome</keyword>
<evidence type="ECO:0000259" key="1">
    <source>
        <dbReference type="PROSITE" id="PS51746"/>
    </source>
</evidence>
<dbReference type="SUPFAM" id="SSF81606">
    <property type="entry name" value="PP2C-like"/>
    <property type="match status" value="1"/>
</dbReference>
<dbReference type="Proteomes" id="UP001501803">
    <property type="component" value="Unassembled WGS sequence"/>
</dbReference>
<dbReference type="SMART" id="SM00332">
    <property type="entry name" value="PP2Cc"/>
    <property type="match status" value="1"/>
</dbReference>
<name>A0ABP7L645_9MICO</name>
<proteinExistence type="predicted"/>
<evidence type="ECO:0000313" key="2">
    <source>
        <dbReference type="EMBL" id="GAA3895686.1"/>
    </source>
</evidence>
<dbReference type="PROSITE" id="PS51746">
    <property type="entry name" value="PPM_2"/>
    <property type="match status" value="1"/>
</dbReference>
<dbReference type="InterPro" id="IPR015655">
    <property type="entry name" value="PP2C"/>
</dbReference>
<dbReference type="CDD" id="cd00143">
    <property type="entry name" value="PP2Cc"/>
    <property type="match status" value="1"/>
</dbReference>
<dbReference type="Pfam" id="PF13672">
    <property type="entry name" value="PP2C_2"/>
    <property type="match status" value="1"/>
</dbReference>
<dbReference type="PANTHER" id="PTHR47992">
    <property type="entry name" value="PROTEIN PHOSPHATASE"/>
    <property type="match status" value="1"/>
</dbReference>
<sequence>MVISATAMAATVSLSAGSRTDVGRKRTTNEDSVLALAPVFIVADGMGGHEAGDLASDAVVTQFLPLVGRNDVTAEEVATAVERTHAAVRVIAAETTRGAGSTLTGVVLVTQSGRPCWLVLNIGDSRVYRLVGNSLAQLTVDHSLAQEMVAAGTLKPEDVARFARRNVITRAVGAPDSPADYWLYPVTTGERLLLCSDGLSGELSDETIRAGLTLGGGTQQTADLLLAQALERGGRDNVSLIVIDVVAGGESASGGMSTASLLSTDDATVDVRLGDTQEVPGRRGRPRAT</sequence>
<dbReference type="Gene3D" id="3.60.40.10">
    <property type="entry name" value="PPM-type phosphatase domain"/>
    <property type="match status" value="1"/>
</dbReference>
<dbReference type="EMBL" id="BAABCN010000018">
    <property type="protein sequence ID" value="GAA3895686.1"/>
    <property type="molecule type" value="Genomic_DNA"/>
</dbReference>
<accession>A0ABP7L645</accession>
<reference evidence="3" key="1">
    <citation type="journal article" date="2019" name="Int. J. Syst. Evol. Microbiol.">
        <title>The Global Catalogue of Microorganisms (GCM) 10K type strain sequencing project: providing services to taxonomists for standard genome sequencing and annotation.</title>
        <authorList>
            <consortium name="The Broad Institute Genomics Platform"/>
            <consortium name="The Broad Institute Genome Sequencing Center for Infectious Disease"/>
            <person name="Wu L."/>
            <person name="Ma J."/>
        </authorList>
    </citation>
    <scope>NUCLEOTIDE SEQUENCE [LARGE SCALE GENOMIC DNA]</scope>
    <source>
        <strain evidence="3">JCM 17021</strain>
    </source>
</reference>
<dbReference type="InterPro" id="IPR036457">
    <property type="entry name" value="PPM-type-like_dom_sf"/>
</dbReference>
<evidence type="ECO:0000313" key="3">
    <source>
        <dbReference type="Proteomes" id="UP001501803"/>
    </source>
</evidence>
<gene>
    <name evidence="2" type="ORF">GCM10022381_41500</name>
</gene>
<dbReference type="InterPro" id="IPR001932">
    <property type="entry name" value="PPM-type_phosphatase-like_dom"/>
</dbReference>
<protein>
    <submittedName>
        <fullName evidence="2">Protein phosphatase 2C domain-containing protein</fullName>
    </submittedName>
</protein>
<dbReference type="SMART" id="SM00331">
    <property type="entry name" value="PP2C_SIG"/>
    <property type="match status" value="1"/>
</dbReference>
<feature type="domain" description="PPM-type phosphatase" evidence="1">
    <location>
        <begin position="15"/>
        <end position="245"/>
    </location>
</feature>